<proteinExistence type="inferred from homology"/>
<comment type="similarity">
    <text evidence="1">Belongs to the FemABX family.</text>
</comment>
<dbReference type="EMBL" id="JBHUOK010000030">
    <property type="protein sequence ID" value="MFD2790577.1"/>
    <property type="molecule type" value="Genomic_DNA"/>
</dbReference>
<evidence type="ECO:0000256" key="2">
    <source>
        <dbReference type="ARBA" id="ARBA00022679"/>
    </source>
</evidence>
<accession>A0ABW5VFY6</accession>
<reference evidence="8" key="1">
    <citation type="journal article" date="2019" name="Int. J. Syst. Evol. Microbiol.">
        <title>The Global Catalogue of Microorganisms (GCM) 10K type strain sequencing project: providing services to taxonomists for standard genome sequencing and annotation.</title>
        <authorList>
            <consortium name="The Broad Institute Genomics Platform"/>
            <consortium name="The Broad Institute Genome Sequencing Center for Infectious Disease"/>
            <person name="Wu L."/>
            <person name="Ma J."/>
        </authorList>
    </citation>
    <scope>NUCLEOTIDE SEQUENCE [LARGE SCALE GENOMIC DNA]</scope>
    <source>
        <strain evidence="8">KCTC 52924</strain>
    </source>
</reference>
<dbReference type="PANTHER" id="PTHR36174:SF1">
    <property type="entry name" value="LIPID II:GLYCINE GLYCYLTRANSFERASE"/>
    <property type="match status" value="1"/>
</dbReference>
<protein>
    <submittedName>
        <fullName evidence="7">Peptidoglycan bridge formation glycyltransferase FemA/FemB family protein</fullName>
    </submittedName>
</protein>
<keyword evidence="4" id="KW-0573">Peptidoglycan synthesis</keyword>
<keyword evidence="5" id="KW-0012">Acyltransferase</keyword>
<dbReference type="RefSeq" id="WP_251806718.1">
    <property type="nucleotide sequence ID" value="NZ_CP166679.1"/>
</dbReference>
<sequence>MTNIVILDKKREWDNVIESCDYSDFYHTYEYHCIARNESDQPILIKYSENDKVIALPLLLRKIKGTKYQDATSVYGYSGPVTKNIYPSFNNSQYTKALQELFLELNIISVFSRLNPFIPNQKIVLNRLGEVSFSGNVVYIDLKQDLETQKRNYNRRLKSYINKSRKEYTVKVCTKTSELEAFIELYYENMKRVNASKSYFFSKDYFFSLFNSQDFKTEVLIAIQNASKKIIAGAMFVKKNTIIQYHLSGSSEEFLYLNPVKMLIDEMRIKGTKENYQYYNLGGGLGGVEDSLFRFKSGFSKDLKEFELWKYIINQAAYDQLYAINQQREGNNNLDNLNSYFPAYRWKNKD</sequence>
<comment type="caution">
    <text evidence="7">The sequence shown here is derived from an EMBL/GenBank/DDBJ whole genome shotgun (WGS) entry which is preliminary data.</text>
</comment>
<dbReference type="PANTHER" id="PTHR36174">
    <property type="entry name" value="LIPID II:GLYCINE GLYCYLTRANSFERASE"/>
    <property type="match status" value="1"/>
</dbReference>
<keyword evidence="8" id="KW-1185">Reference proteome</keyword>
<dbReference type="Pfam" id="PF02388">
    <property type="entry name" value="FemAB"/>
    <property type="match status" value="1"/>
</dbReference>
<dbReference type="InterPro" id="IPR050644">
    <property type="entry name" value="PG_Glycine_Bridge_Synth"/>
</dbReference>
<dbReference type="Proteomes" id="UP001597532">
    <property type="component" value="Unassembled WGS sequence"/>
</dbReference>
<evidence type="ECO:0000256" key="4">
    <source>
        <dbReference type="ARBA" id="ARBA00022984"/>
    </source>
</evidence>
<name>A0ABW5VFY6_9FLAO</name>
<dbReference type="InterPro" id="IPR003447">
    <property type="entry name" value="FEMABX"/>
</dbReference>
<organism evidence="7 8">
    <name type="scientific">Arenibacter antarcticus</name>
    <dbReference type="NCBI Taxonomy" id="2040469"/>
    <lineage>
        <taxon>Bacteria</taxon>
        <taxon>Pseudomonadati</taxon>
        <taxon>Bacteroidota</taxon>
        <taxon>Flavobacteriia</taxon>
        <taxon>Flavobacteriales</taxon>
        <taxon>Flavobacteriaceae</taxon>
        <taxon>Arenibacter</taxon>
    </lineage>
</organism>
<evidence type="ECO:0000256" key="3">
    <source>
        <dbReference type="ARBA" id="ARBA00022960"/>
    </source>
</evidence>
<dbReference type="SUPFAM" id="SSF55729">
    <property type="entry name" value="Acyl-CoA N-acyltransferases (Nat)"/>
    <property type="match status" value="1"/>
</dbReference>
<evidence type="ECO:0000256" key="6">
    <source>
        <dbReference type="ARBA" id="ARBA00023316"/>
    </source>
</evidence>
<keyword evidence="6" id="KW-0961">Cell wall biogenesis/degradation</keyword>
<evidence type="ECO:0000313" key="7">
    <source>
        <dbReference type="EMBL" id="MFD2790577.1"/>
    </source>
</evidence>
<gene>
    <name evidence="7" type="ORF">ACFS1K_12460</name>
</gene>
<evidence type="ECO:0000256" key="5">
    <source>
        <dbReference type="ARBA" id="ARBA00023315"/>
    </source>
</evidence>
<dbReference type="PROSITE" id="PS51191">
    <property type="entry name" value="FEMABX"/>
    <property type="match status" value="1"/>
</dbReference>
<dbReference type="Gene3D" id="3.40.630.30">
    <property type="match status" value="1"/>
</dbReference>
<evidence type="ECO:0000313" key="8">
    <source>
        <dbReference type="Proteomes" id="UP001597532"/>
    </source>
</evidence>
<keyword evidence="2" id="KW-0808">Transferase</keyword>
<evidence type="ECO:0000256" key="1">
    <source>
        <dbReference type="ARBA" id="ARBA00009943"/>
    </source>
</evidence>
<dbReference type="InterPro" id="IPR016181">
    <property type="entry name" value="Acyl_CoA_acyltransferase"/>
</dbReference>
<keyword evidence="3" id="KW-0133">Cell shape</keyword>